<keyword evidence="1" id="KW-0732">Signal</keyword>
<keyword evidence="3" id="KW-1185">Reference proteome</keyword>
<feature type="signal peptide" evidence="1">
    <location>
        <begin position="1"/>
        <end position="24"/>
    </location>
</feature>
<sequence length="194" mass="20563">MKKIGIKTLLVAGSCLLCSLNLQAATIRDNIVTFSFGNSPEAQFSTSSYSITSGQPWGGISGGNWTSGSAFLKVRAGRKKSSTVGNWFNTQAQGGVGLGTNDFKNRPAELNFAAKGTITFTKNGVSTTCQNFVIAQGNFSSTNNWWLTAPGMALVSQSGAEKKTSLQCTRNGAQVTVYFIASMSISANSYRVEL</sequence>
<dbReference type="RefSeq" id="WP_114845066.1">
    <property type="nucleotide sequence ID" value="NZ_JBHSPE010000008.1"/>
</dbReference>
<dbReference type="Proteomes" id="UP000253782">
    <property type="component" value="Unassembled WGS sequence"/>
</dbReference>
<reference evidence="2 3" key="1">
    <citation type="submission" date="2018-07" db="EMBL/GenBank/DDBJ databases">
        <title>Dyella tabacisoli L4-6T, whole genome shotgun sequence.</title>
        <authorList>
            <person name="Zhou X.-K."/>
            <person name="Li W.-J."/>
            <person name="Duan Y.-Q."/>
        </authorList>
    </citation>
    <scope>NUCLEOTIDE SEQUENCE [LARGE SCALE GENOMIC DNA]</scope>
    <source>
        <strain evidence="2 3">L4-6</strain>
    </source>
</reference>
<evidence type="ECO:0000313" key="2">
    <source>
        <dbReference type="EMBL" id="RDD82109.1"/>
    </source>
</evidence>
<evidence type="ECO:0000313" key="3">
    <source>
        <dbReference type="Proteomes" id="UP000253782"/>
    </source>
</evidence>
<evidence type="ECO:0000256" key="1">
    <source>
        <dbReference type="SAM" id="SignalP"/>
    </source>
</evidence>
<organism evidence="2 3">
    <name type="scientific">Dyella tabacisoli</name>
    <dbReference type="NCBI Taxonomy" id="2282381"/>
    <lineage>
        <taxon>Bacteria</taxon>
        <taxon>Pseudomonadati</taxon>
        <taxon>Pseudomonadota</taxon>
        <taxon>Gammaproteobacteria</taxon>
        <taxon>Lysobacterales</taxon>
        <taxon>Rhodanobacteraceae</taxon>
        <taxon>Dyella</taxon>
    </lineage>
</organism>
<comment type="caution">
    <text evidence="2">The sequence shown here is derived from an EMBL/GenBank/DDBJ whole genome shotgun (WGS) entry which is preliminary data.</text>
</comment>
<protein>
    <submittedName>
        <fullName evidence="2">Uncharacterized protein</fullName>
    </submittedName>
</protein>
<accession>A0A369UUT5</accession>
<feature type="chain" id="PRO_5016752494" evidence="1">
    <location>
        <begin position="25"/>
        <end position="194"/>
    </location>
</feature>
<dbReference type="AlphaFoldDB" id="A0A369UUT5"/>
<proteinExistence type="predicted"/>
<dbReference type="OrthoDB" id="7062285at2"/>
<gene>
    <name evidence="2" type="ORF">DVJ77_08590</name>
</gene>
<dbReference type="EMBL" id="QQAH01000007">
    <property type="protein sequence ID" value="RDD82109.1"/>
    <property type="molecule type" value="Genomic_DNA"/>
</dbReference>
<name>A0A369UUT5_9GAMM</name>